<sequence length="184" mass="19986">MWAPFRGGGVEMIGSAGRLGATNCHVILPKAHFMKLRLSLPLLAAITLSLTAIAPAQAQQKSDPRPVSDGFADAYLNWERGDYGFFRWAVFNNNGKIELCGAFATKGTSVGFRFTKAAMAEARLMADGKSVLRGISFFKSRPNKALANKLFGEPANCRITKTDYPAGKVAFQLKFRDGAYSVSK</sequence>
<evidence type="ECO:0000313" key="1">
    <source>
        <dbReference type="EMBL" id="GAA3865317.1"/>
    </source>
</evidence>
<name>A0ABP7K4A9_9RHOB</name>
<dbReference type="EMBL" id="BAABDF010000006">
    <property type="protein sequence ID" value="GAA3865317.1"/>
    <property type="molecule type" value="Genomic_DNA"/>
</dbReference>
<organism evidence="1 2">
    <name type="scientific">Celeribacter arenosi</name>
    <dbReference type="NCBI Taxonomy" id="792649"/>
    <lineage>
        <taxon>Bacteria</taxon>
        <taxon>Pseudomonadati</taxon>
        <taxon>Pseudomonadota</taxon>
        <taxon>Alphaproteobacteria</taxon>
        <taxon>Rhodobacterales</taxon>
        <taxon>Roseobacteraceae</taxon>
        <taxon>Celeribacter</taxon>
    </lineage>
</organism>
<proteinExistence type="predicted"/>
<reference evidence="2" key="1">
    <citation type="journal article" date="2019" name="Int. J. Syst. Evol. Microbiol.">
        <title>The Global Catalogue of Microorganisms (GCM) 10K type strain sequencing project: providing services to taxonomists for standard genome sequencing and annotation.</title>
        <authorList>
            <consortium name="The Broad Institute Genomics Platform"/>
            <consortium name="The Broad Institute Genome Sequencing Center for Infectious Disease"/>
            <person name="Wu L."/>
            <person name="Ma J."/>
        </authorList>
    </citation>
    <scope>NUCLEOTIDE SEQUENCE [LARGE SCALE GENOMIC DNA]</scope>
    <source>
        <strain evidence="2">JCM 17190</strain>
    </source>
</reference>
<evidence type="ECO:0008006" key="3">
    <source>
        <dbReference type="Google" id="ProtNLM"/>
    </source>
</evidence>
<dbReference type="Proteomes" id="UP001399917">
    <property type="component" value="Unassembled WGS sequence"/>
</dbReference>
<evidence type="ECO:0000313" key="2">
    <source>
        <dbReference type="Proteomes" id="UP001399917"/>
    </source>
</evidence>
<comment type="caution">
    <text evidence="1">The sequence shown here is derived from an EMBL/GenBank/DDBJ whole genome shotgun (WGS) entry which is preliminary data.</text>
</comment>
<gene>
    <name evidence="1" type="ORF">GCM10022404_14530</name>
</gene>
<protein>
    <recommendedName>
        <fullName evidence="3">DUF306 domain-containing protein</fullName>
    </recommendedName>
</protein>
<keyword evidence="2" id="KW-1185">Reference proteome</keyword>
<accession>A0ABP7K4A9</accession>